<protein>
    <submittedName>
        <fullName evidence="1">Uncharacterized protein</fullName>
    </submittedName>
</protein>
<dbReference type="EMBL" id="JANJQO010000098">
    <property type="protein sequence ID" value="KAJ2982012.1"/>
    <property type="molecule type" value="Genomic_DNA"/>
</dbReference>
<sequence length="659" mass="72038">MKLLAFGAILAAVTSASPATKPDEYEYVIVGSGPGGGTLAANLARAGHSVFLIEAGQDHGNTSLQRIPIWADAASEAADHSWQFFVNHFQNETQARRDNKFTYRFSNGSYYVGLDPPPAAEPLGILYPRGNTLGGSSQVNGMNFALPPDNDWRDIAKLTGDNSWQPENMRRYFMEVERNEYVAPGTEGHGFNGYIATGQNNITYVTSRAGVAAVAREGIRKLEGIDAQDPEELARLVSRDMNRLDTKRYEHQGVYQFPVHIDSRKRRSGARDVVADTVSARNYNGSARYPLKISFNSLATKILFRNPTGKKTQPQAYGVEYMVGEALYAADKRYNASQAGEIKQVKATREVIVAGGAFNTPQLLKLSGIGPRKELEKFKIPVLVDLPAVGNYMSDNYEGGITVEANTPWENNPAADCKFELNSTLNSTATDDPCLSMWQNDGVGPYGEGGATLAMWFRSSASTNNDSDIFLFGAPDVDFRGFFPGYAEAVVSVPNTTFFWSIVKMQARNAAGTLTLRSANPRETPIINFNFFEENGSSDLQALSEGFELARGIFNATASPYTPYKLVEPQLSSGLAQGIKDYTFSHHVQSTCRMGPRGHSDYCVDSKFKVNGVDNLRVVDASVFPHPMGGFPVSATFMISRKAFHVITSQNGGSSENGY</sequence>
<gene>
    <name evidence="1" type="ORF">NQ176_g1665</name>
</gene>
<evidence type="ECO:0000313" key="1">
    <source>
        <dbReference type="EMBL" id="KAJ2982012.1"/>
    </source>
</evidence>
<dbReference type="Proteomes" id="UP001143910">
    <property type="component" value="Unassembled WGS sequence"/>
</dbReference>
<proteinExistence type="predicted"/>
<keyword evidence="2" id="KW-1185">Reference proteome</keyword>
<name>A0ACC1NRQ1_9HYPO</name>
<reference evidence="1" key="1">
    <citation type="submission" date="2022-08" db="EMBL/GenBank/DDBJ databases">
        <title>Genome Sequence of Lecanicillium fungicola.</title>
        <authorList>
            <person name="Buettner E."/>
        </authorList>
    </citation>
    <scope>NUCLEOTIDE SEQUENCE</scope>
    <source>
        <strain evidence="1">Babe33</strain>
    </source>
</reference>
<accession>A0ACC1NRQ1</accession>
<evidence type="ECO:0000313" key="2">
    <source>
        <dbReference type="Proteomes" id="UP001143910"/>
    </source>
</evidence>
<organism evidence="1 2">
    <name type="scientific">Zarea fungicola</name>
    <dbReference type="NCBI Taxonomy" id="93591"/>
    <lineage>
        <taxon>Eukaryota</taxon>
        <taxon>Fungi</taxon>
        <taxon>Dikarya</taxon>
        <taxon>Ascomycota</taxon>
        <taxon>Pezizomycotina</taxon>
        <taxon>Sordariomycetes</taxon>
        <taxon>Hypocreomycetidae</taxon>
        <taxon>Hypocreales</taxon>
        <taxon>Cordycipitaceae</taxon>
        <taxon>Zarea</taxon>
    </lineage>
</organism>
<comment type="caution">
    <text evidence="1">The sequence shown here is derived from an EMBL/GenBank/DDBJ whole genome shotgun (WGS) entry which is preliminary data.</text>
</comment>